<name>A0AAV1KLD2_9NEOP</name>
<comment type="caution">
    <text evidence="4">The sequence shown here is derived from an EMBL/GenBank/DDBJ whole genome shotgun (WGS) entry which is preliminary data.</text>
</comment>
<dbReference type="InterPro" id="IPR029526">
    <property type="entry name" value="PGBD"/>
</dbReference>
<evidence type="ECO:0000256" key="1">
    <source>
        <dbReference type="SAM" id="MobiDB-lite"/>
    </source>
</evidence>
<evidence type="ECO:0000259" key="2">
    <source>
        <dbReference type="Pfam" id="PF13842"/>
    </source>
</evidence>
<dbReference type="PANTHER" id="PTHR46599:SF3">
    <property type="entry name" value="PIGGYBAC TRANSPOSABLE ELEMENT-DERIVED PROTEIN 4"/>
    <property type="match status" value="1"/>
</dbReference>
<evidence type="ECO:0000313" key="5">
    <source>
        <dbReference type="Proteomes" id="UP001314205"/>
    </source>
</evidence>
<proteinExistence type="predicted"/>
<dbReference type="Pfam" id="PF13842">
    <property type="entry name" value="zf-Tnp_2"/>
    <property type="match status" value="1"/>
</dbReference>
<evidence type="ECO:0000259" key="3">
    <source>
        <dbReference type="Pfam" id="PF13843"/>
    </source>
</evidence>
<dbReference type="PANTHER" id="PTHR46599">
    <property type="entry name" value="PIGGYBAC TRANSPOSABLE ELEMENT-DERIVED PROTEIN 4"/>
    <property type="match status" value="1"/>
</dbReference>
<dbReference type="Proteomes" id="UP001314205">
    <property type="component" value="Unassembled WGS sequence"/>
</dbReference>
<organism evidence="4 5">
    <name type="scientific">Parnassius mnemosyne</name>
    <name type="common">clouded apollo</name>
    <dbReference type="NCBI Taxonomy" id="213953"/>
    <lineage>
        <taxon>Eukaryota</taxon>
        <taxon>Metazoa</taxon>
        <taxon>Ecdysozoa</taxon>
        <taxon>Arthropoda</taxon>
        <taxon>Hexapoda</taxon>
        <taxon>Insecta</taxon>
        <taxon>Pterygota</taxon>
        <taxon>Neoptera</taxon>
        <taxon>Endopterygota</taxon>
        <taxon>Lepidoptera</taxon>
        <taxon>Glossata</taxon>
        <taxon>Ditrysia</taxon>
        <taxon>Papilionoidea</taxon>
        <taxon>Papilionidae</taxon>
        <taxon>Parnassiinae</taxon>
        <taxon>Parnassini</taxon>
        <taxon>Parnassius</taxon>
        <taxon>Driopa</taxon>
    </lineage>
</organism>
<keyword evidence="5" id="KW-1185">Reference proteome</keyword>
<feature type="region of interest" description="Disordered" evidence="1">
    <location>
        <begin position="139"/>
        <end position="163"/>
    </location>
</feature>
<feature type="domain" description="PiggyBac transposable element-derived protein" evidence="3">
    <location>
        <begin position="264"/>
        <end position="623"/>
    </location>
</feature>
<dbReference type="EMBL" id="CAVLGL010000057">
    <property type="protein sequence ID" value="CAK1583881.1"/>
    <property type="molecule type" value="Genomic_DNA"/>
</dbReference>
<feature type="region of interest" description="Disordered" evidence="1">
    <location>
        <begin position="58"/>
        <end position="84"/>
    </location>
</feature>
<dbReference type="InterPro" id="IPR032718">
    <property type="entry name" value="PGBD4_Znf_C"/>
</dbReference>
<dbReference type="Pfam" id="PF13843">
    <property type="entry name" value="DDE_Tnp_1_7"/>
    <property type="match status" value="1"/>
</dbReference>
<accession>A0AAV1KLD2</accession>
<reference evidence="4 5" key="1">
    <citation type="submission" date="2023-11" db="EMBL/GenBank/DDBJ databases">
        <authorList>
            <person name="Hedman E."/>
            <person name="Englund M."/>
            <person name="Stromberg M."/>
            <person name="Nyberg Akerstrom W."/>
            <person name="Nylinder S."/>
            <person name="Jareborg N."/>
            <person name="Kallberg Y."/>
            <person name="Kronander E."/>
        </authorList>
    </citation>
    <scope>NUCLEOTIDE SEQUENCE [LARGE SCALE GENOMIC DNA]</scope>
</reference>
<dbReference type="AlphaFoldDB" id="A0AAV1KLD2"/>
<evidence type="ECO:0000313" key="4">
    <source>
        <dbReference type="EMBL" id="CAK1583881.1"/>
    </source>
</evidence>
<evidence type="ECO:0008006" key="6">
    <source>
        <dbReference type="Google" id="ProtNLM"/>
    </source>
</evidence>
<sequence>MAEFDNLWCDSDEGDLSENEETFSHNNVEQDMQGEFNNSNEVTLLAMFDEHGQQLECPSLPLGPARSTEPAQVNPPLPVSPSSSRNVRPEVVVVVERLDEETGNEYLLADQHELYHEEVVASSSGGAVRGVRFPATAAAGRRQARGGRCGRRGRRARGARVSDSSSWRRGDRLVQVCVTDDDVPEDLRNRILRLVADREARERRAERRRMEVDNDDVADDSGHAALFEGDATSLHYDWRPMDSFQGERETFLPERTGPTTPSGSAYEAFRQYWDESIMSHIATETNRYAVELACINDTFAQNWYETNTHELFILFSFWMMLGIIRMPSIASCFCEHFLLKTNIFRQLFSRHRYQHLCRALHFVNNATRTPDSHPIFPIETIINHLNCRFQSAYIPNQEICIDESLTLWKGKLSFKQYIKTKAARFGIKTLELCESATGYMWSFFVYTGKVNTPDPRFPSSLNVSTKTVLKLIWPLLDKGYTLFIDNWFNCPLLARFLKKRRTDCVGTLRPNRQNVPSLVSLCKLQAGQFLARHSGDVVIMAYQDKKRIPLISTYHGTEQGLAPSKPHMPPQWKPQLVLDYNKNMGGTDRKDQMLEPYLLERKRCAKWNMKLFKRLLNVTILNSRIHFEKSCNERQHHLSFRLQLVQDIIDKHLHQVPRYHREINPCSRHIRDTSVSRADRDSDLPLRRLTNSVHWPVRFSASHAAGHRTLRRKCVWCLKRNQVSKLTTFVCEYCEVALCLEPCFKLYHTIH</sequence>
<protein>
    <recommendedName>
        <fullName evidence="6">PiggyBac transposable element-derived protein domain-containing protein</fullName>
    </recommendedName>
</protein>
<gene>
    <name evidence="4" type="ORF">PARMNEM_LOCUS5226</name>
</gene>
<feature type="compositionally biased region" description="Basic residues" evidence="1">
    <location>
        <begin position="142"/>
        <end position="158"/>
    </location>
</feature>
<feature type="domain" description="PiggyBac transposable element-derived protein 4 C-terminal zinc-finger" evidence="2">
    <location>
        <begin position="708"/>
        <end position="748"/>
    </location>
</feature>